<comment type="caution">
    <text evidence="2">The sequence shown here is derived from an EMBL/GenBank/DDBJ whole genome shotgun (WGS) entry which is preliminary data.</text>
</comment>
<reference evidence="2" key="1">
    <citation type="submission" date="2019-06" db="EMBL/GenBank/DDBJ databases">
        <authorList>
            <person name="Zheng W."/>
        </authorList>
    </citation>
    <scope>NUCLEOTIDE SEQUENCE</scope>
    <source>
        <strain evidence="2">QDHG01</strain>
    </source>
</reference>
<feature type="region of interest" description="Disordered" evidence="1">
    <location>
        <begin position="112"/>
        <end position="143"/>
    </location>
</feature>
<accession>A0A8J8ND94</accession>
<feature type="compositionally biased region" description="Polar residues" evidence="1">
    <location>
        <begin position="31"/>
        <end position="40"/>
    </location>
</feature>
<proteinExistence type="predicted"/>
<sequence length="155" mass="17449">MKNTTSLKVTSSSQRQTLQVPLNEDSDHQKLYSSGVSSSTVRHEDEDSHQDPNISPGKNDPLFNHDLLHPANGEESTTNFLAKQIKFGEETFDLKGREMAVRINENGVIKTTGRKQNKNGENGVNSKNISSNDLHQPKHTTPNGTELFYQYFYRS</sequence>
<keyword evidence="3" id="KW-1185">Reference proteome</keyword>
<dbReference type="Proteomes" id="UP000785679">
    <property type="component" value="Unassembled WGS sequence"/>
</dbReference>
<feature type="compositionally biased region" description="Basic and acidic residues" evidence="1">
    <location>
        <begin position="41"/>
        <end position="50"/>
    </location>
</feature>
<protein>
    <submittedName>
        <fullName evidence="2">Uncharacterized protein</fullName>
    </submittedName>
</protein>
<evidence type="ECO:0000313" key="3">
    <source>
        <dbReference type="Proteomes" id="UP000785679"/>
    </source>
</evidence>
<evidence type="ECO:0000256" key="1">
    <source>
        <dbReference type="SAM" id="MobiDB-lite"/>
    </source>
</evidence>
<gene>
    <name evidence="2" type="ORF">FGO68_gene7757</name>
</gene>
<organism evidence="2 3">
    <name type="scientific">Halteria grandinella</name>
    <dbReference type="NCBI Taxonomy" id="5974"/>
    <lineage>
        <taxon>Eukaryota</taxon>
        <taxon>Sar</taxon>
        <taxon>Alveolata</taxon>
        <taxon>Ciliophora</taxon>
        <taxon>Intramacronucleata</taxon>
        <taxon>Spirotrichea</taxon>
        <taxon>Stichotrichia</taxon>
        <taxon>Sporadotrichida</taxon>
        <taxon>Halteriidae</taxon>
        <taxon>Halteria</taxon>
    </lineage>
</organism>
<dbReference type="AlphaFoldDB" id="A0A8J8ND94"/>
<evidence type="ECO:0000313" key="2">
    <source>
        <dbReference type="EMBL" id="TNV73042.1"/>
    </source>
</evidence>
<dbReference type="EMBL" id="RRYP01020072">
    <property type="protein sequence ID" value="TNV73042.1"/>
    <property type="molecule type" value="Genomic_DNA"/>
</dbReference>
<feature type="compositionally biased region" description="Polar residues" evidence="1">
    <location>
        <begin position="1"/>
        <end position="20"/>
    </location>
</feature>
<name>A0A8J8ND94_HALGN</name>
<feature type="region of interest" description="Disordered" evidence="1">
    <location>
        <begin position="1"/>
        <end position="73"/>
    </location>
</feature>
<feature type="compositionally biased region" description="Polar residues" evidence="1">
    <location>
        <begin position="119"/>
        <end position="143"/>
    </location>
</feature>